<evidence type="ECO:0000313" key="7">
    <source>
        <dbReference type="EMBL" id="MFG6432142.1"/>
    </source>
</evidence>
<keyword evidence="4" id="KW-0274">FAD</keyword>
<dbReference type="InterPro" id="IPR036188">
    <property type="entry name" value="FAD/NAD-bd_sf"/>
</dbReference>
<dbReference type="InterPro" id="IPR007867">
    <property type="entry name" value="GMC_OxRtase_C"/>
</dbReference>
<dbReference type="Gene3D" id="3.50.50.60">
    <property type="entry name" value="FAD/NAD(P)-binding domain"/>
    <property type="match status" value="2"/>
</dbReference>
<evidence type="ECO:0000256" key="2">
    <source>
        <dbReference type="ARBA" id="ARBA00010790"/>
    </source>
</evidence>
<evidence type="ECO:0000313" key="8">
    <source>
        <dbReference type="Proteomes" id="UP001606210"/>
    </source>
</evidence>
<dbReference type="RefSeq" id="WP_394481770.1">
    <property type="nucleotide sequence ID" value="NZ_JBIGHV010000007.1"/>
</dbReference>
<keyword evidence="3" id="KW-0285">Flavoprotein</keyword>
<evidence type="ECO:0000256" key="4">
    <source>
        <dbReference type="ARBA" id="ARBA00022827"/>
    </source>
</evidence>
<sequence length="562" mass="60187">MIESADAIETGTVLKADLCIVGAGAAGITLALAMRDSGLDVLLLEGGREQLDPRAQALMEGEVADPALHSPPVFYRQRRLGGATAIWGGRCVPLDPLDFEPREAVPGSGWPIGYEEVARHYPAASRLCEAGQGSYSADGALPTGTPPMFAAALGNGVTAEGLERFSCPTNFGTRYRARLAHARRVRLITGVNCTAVRLQAGGRQVKHLDLATLDGRRLQVQAQAVVLAVGGLETPRLLLASNDVHQAGLGNAHDVVGRYYMCHLAGSVGMLKLAGATAAVRHGYERSDDGIYIRRRLALTAESQRRLGVANMVARLHFPAVSDPGHGSSVLSGIFLSRRLLSHEYGRRVANAKDGGLKPALRHIGNVLRYPHDAAGFLTHWLLKHHVAPRRFPSVILKNRANRFSLEINAEQRPLAESRVTLVQATDALGMPQLKVDWRYHRADIDSVGQSLQQIARSVAQAGLGEYTFDEARLEHDLTCFGAYGGHHIGTARMGTDARSSVVDADCRVHGVDNLWIASSAVFPTSGQANPTLSIVALSLRLAEHLGPRLCGRPLDAAAAVA</sequence>
<feature type="domain" description="Glucose-methanol-choline oxidoreductase C-terminal" evidence="6">
    <location>
        <begin position="414"/>
        <end position="538"/>
    </location>
</feature>
<comment type="similarity">
    <text evidence="2">Belongs to the GMC oxidoreductase family.</text>
</comment>
<comment type="cofactor">
    <cofactor evidence="1">
        <name>FAD</name>
        <dbReference type="ChEBI" id="CHEBI:57692"/>
    </cofactor>
</comment>
<keyword evidence="5" id="KW-0560">Oxidoreductase</keyword>
<name>A0ABW7F679_9BURK</name>
<proteinExistence type="inferred from homology"/>
<reference evidence="7 8" key="1">
    <citation type="submission" date="2024-08" db="EMBL/GenBank/DDBJ databases">
        <authorList>
            <person name="Lu H."/>
        </authorList>
    </citation>
    <scope>NUCLEOTIDE SEQUENCE [LARGE SCALE GENOMIC DNA]</scope>
    <source>
        <strain evidence="7 8">LYH14W</strain>
    </source>
</reference>
<dbReference type="Proteomes" id="UP001606210">
    <property type="component" value="Unassembled WGS sequence"/>
</dbReference>
<dbReference type="EMBL" id="JBIGHV010000007">
    <property type="protein sequence ID" value="MFG6432142.1"/>
    <property type="molecule type" value="Genomic_DNA"/>
</dbReference>
<accession>A0ABW7F679</accession>
<evidence type="ECO:0000256" key="3">
    <source>
        <dbReference type="ARBA" id="ARBA00022630"/>
    </source>
</evidence>
<dbReference type="SUPFAM" id="SSF51905">
    <property type="entry name" value="FAD/NAD(P)-binding domain"/>
    <property type="match status" value="1"/>
</dbReference>
<dbReference type="InterPro" id="IPR051473">
    <property type="entry name" value="P2Ox-like"/>
</dbReference>
<organism evidence="7 8">
    <name type="scientific">Pelomonas parva</name>
    <dbReference type="NCBI Taxonomy" id="3299032"/>
    <lineage>
        <taxon>Bacteria</taxon>
        <taxon>Pseudomonadati</taxon>
        <taxon>Pseudomonadota</taxon>
        <taxon>Betaproteobacteria</taxon>
        <taxon>Burkholderiales</taxon>
        <taxon>Sphaerotilaceae</taxon>
        <taxon>Roseateles</taxon>
    </lineage>
</organism>
<dbReference type="PANTHER" id="PTHR42784:SF1">
    <property type="entry name" value="PYRANOSE 2-OXIDASE"/>
    <property type="match status" value="1"/>
</dbReference>
<keyword evidence="8" id="KW-1185">Reference proteome</keyword>
<evidence type="ECO:0000256" key="1">
    <source>
        <dbReference type="ARBA" id="ARBA00001974"/>
    </source>
</evidence>
<evidence type="ECO:0000256" key="5">
    <source>
        <dbReference type="ARBA" id="ARBA00023002"/>
    </source>
</evidence>
<dbReference type="Pfam" id="PF05199">
    <property type="entry name" value="GMC_oxred_C"/>
    <property type="match status" value="1"/>
</dbReference>
<dbReference type="PANTHER" id="PTHR42784">
    <property type="entry name" value="PYRANOSE 2-OXIDASE"/>
    <property type="match status" value="1"/>
</dbReference>
<protein>
    <submittedName>
        <fullName evidence="7">GMC oxidoreductase</fullName>
    </submittedName>
</protein>
<comment type="caution">
    <text evidence="7">The sequence shown here is derived from an EMBL/GenBank/DDBJ whole genome shotgun (WGS) entry which is preliminary data.</text>
</comment>
<gene>
    <name evidence="7" type="ORF">ACG00Y_19630</name>
</gene>
<evidence type="ECO:0000259" key="6">
    <source>
        <dbReference type="Pfam" id="PF05199"/>
    </source>
</evidence>